<feature type="compositionally biased region" description="Polar residues" evidence="1">
    <location>
        <begin position="23"/>
        <end position="41"/>
    </location>
</feature>
<feature type="compositionally biased region" description="Basic and acidic residues" evidence="1">
    <location>
        <begin position="8"/>
        <end position="20"/>
    </location>
</feature>
<dbReference type="AlphaFoldDB" id="A0A2I3S0Q8"/>
<proteinExistence type="predicted"/>
<evidence type="ECO:0000256" key="1">
    <source>
        <dbReference type="SAM" id="MobiDB-lite"/>
    </source>
</evidence>
<dbReference type="Ensembl" id="ENSPTRT00000099616.1">
    <property type="protein sequence ID" value="ENSPTRP00000070158.1"/>
    <property type="gene ID" value="ENSPTRG00000004946.6"/>
</dbReference>
<dbReference type="Proteomes" id="UP000002277">
    <property type="component" value="Chromosome 12"/>
</dbReference>
<dbReference type="VGNC" id="VGNC:8533">
    <property type="gene designation" value="SLC11A2"/>
</dbReference>
<accession>A0A2I3S0Q8</accession>
<evidence type="ECO:0000313" key="2">
    <source>
        <dbReference type="Ensembl" id="ENSPTRP00000070158.1"/>
    </source>
</evidence>
<reference evidence="2" key="3">
    <citation type="submission" date="2025-09" db="UniProtKB">
        <authorList>
            <consortium name="Ensembl"/>
        </authorList>
    </citation>
    <scope>IDENTIFICATION</scope>
</reference>
<gene>
    <name evidence="2 4" type="primary">SLC11A2</name>
</gene>
<evidence type="ECO:0000313" key="3">
    <source>
        <dbReference type="Proteomes" id="UP000002277"/>
    </source>
</evidence>
<dbReference type="PANTHER" id="PTHR46254:SF3">
    <property type="entry name" value="SECRETED PROTEIN"/>
    <property type="match status" value="1"/>
</dbReference>
<sequence length="150" mass="16363">MVLGPEQKMSDDSVSGDHGESASLGNINPAYSNPSLPQSPGDSEEYFATYFNEKISIPEEEARVQWCNPGSPQPPPPAFRRFSCLSLPSSWDYRHVPLRPPVFVFLVETGFLHVGQTGLELPTSGDPPALASQSAGITCMNHCAWPRSLF</sequence>
<reference evidence="2 3" key="1">
    <citation type="journal article" date="2005" name="Nature">
        <title>Initial sequence of the chimpanzee genome and comparison with the human genome.</title>
        <authorList>
            <consortium name="Chimpanzee sequencing and analysis consortium"/>
        </authorList>
    </citation>
    <scope>NUCLEOTIDE SEQUENCE [LARGE SCALE GENOMIC DNA]</scope>
</reference>
<dbReference type="EMBL" id="AACZ04012912">
    <property type="status" value="NOT_ANNOTATED_CDS"/>
    <property type="molecule type" value="Genomic_DNA"/>
</dbReference>
<dbReference type="PANTHER" id="PTHR46254">
    <property type="entry name" value="PROTEIN GVQW1-RELATED"/>
    <property type="match status" value="1"/>
</dbReference>
<dbReference type="PRINTS" id="PR02045">
    <property type="entry name" value="F138DOMAIN"/>
</dbReference>
<evidence type="ECO:0000313" key="4">
    <source>
        <dbReference type="VGNC" id="VGNC:8533"/>
    </source>
</evidence>
<keyword evidence="3" id="KW-1185">Reference proteome</keyword>
<reference evidence="2" key="2">
    <citation type="submission" date="2025-08" db="UniProtKB">
        <authorList>
            <consortium name="Ensembl"/>
        </authorList>
    </citation>
    <scope>IDENTIFICATION</scope>
</reference>
<feature type="region of interest" description="Disordered" evidence="1">
    <location>
        <begin position="1"/>
        <end position="44"/>
    </location>
</feature>
<dbReference type="Bgee" id="ENSPTRG00000004946">
    <property type="expression patterns" value="Expressed in bone marrow and 21 other cell types or tissues"/>
</dbReference>
<dbReference type="GeneTree" id="ENSGT00940000155330"/>
<protein>
    <submittedName>
        <fullName evidence="2">Solute carrier family 11 member 2</fullName>
    </submittedName>
</protein>
<organism evidence="2 3">
    <name type="scientific">Pan troglodytes</name>
    <name type="common">Chimpanzee</name>
    <dbReference type="NCBI Taxonomy" id="9598"/>
    <lineage>
        <taxon>Eukaryota</taxon>
        <taxon>Metazoa</taxon>
        <taxon>Chordata</taxon>
        <taxon>Craniata</taxon>
        <taxon>Vertebrata</taxon>
        <taxon>Euteleostomi</taxon>
        <taxon>Mammalia</taxon>
        <taxon>Eutheria</taxon>
        <taxon>Euarchontoglires</taxon>
        <taxon>Primates</taxon>
        <taxon>Haplorrhini</taxon>
        <taxon>Catarrhini</taxon>
        <taxon>Hominidae</taxon>
        <taxon>Pan</taxon>
    </lineage>
</organism>
<name>A0A2I3S0Q8_PANTR</name>